<reference evidence="3" key="1">
    <citation type="submission" date="2018-05" db="EMBL/GenBank/DDBJ databases">
        <authorList>
            <person name="Lanie J.A."/>
            <person name="Ng W.-L."/>
            <person name="Kazmierczak K.M."/>
            <person name="Andrzejewski T.M."/>
            <person name="Davidsen T.M."/>
            <person name="Wayne K.J."/>
            <person name="Tettelin H."/>
            <person name="Glass J.I."/>
            <person name="Rusch D."/>
            <person name="Podicherti R."/>
            <person name="Tsui H.-C.T."/>
            <person name="Winkler M.E."/>
        </authorList>
    </citation>
    <scope>NUCLEOTIDE SEQUENCE</scope>
</reference>
<keyword evidence="1" id="KW-0472">Membrane</keyword>
<proteinExistence type="predicted"/>
<accession>A0A383CE83</accession>
<protein>
    <recommendedName>
        <fullName evidence="2">CHASE2 domain-containing protein</fullName>
    </recommendedName>
</protein>
<dbReference type="Pfam" id="PF05226">
    <property type="entry name" value="CHASE2"/>
    <property type="match status" value="1"/>
</dbReference>
<name>A0A383CE83_9ZZZZ</name>
<keyword evidence="1" id="KW-1133">Transmembrane helix</keyword>
<dbReference type="InterPro" id="IPR007890">
    <property type="entry name" value="CHASE2"/>
</dbReference>
<organism evidence="3">
    <name type="scientific">marine metagenome</name>
    <dbReference type="NCBI Taxonomy" id="408172"/>
    <lineage>
        <taxon>unclassified sequences</taxon>
        <taxon>metagenomes</taxon>
        <taxon>ecological metagenomes</taxon>
    </lineage>
</organism>
<dbReference type="EMBL" id="UINC01208128">
    <property type="protein sequence ID" value="SVE30522.1"/>
    <property type="molecule type" value="Genomic_DNA"/>
</dbReference>
<sequence>IASIRAERKSIIGAAKKLLPMSKAEKFILENPDGTAGDYKKLPPFMFNELYNNNIMANAFINNGSANIDLLMDSGKIIYESGLKDYDFTTLRQLRIDIKEEIQKRIDPTNNKSLKKIDASLWLIERNFQIISNLHHHGLIDQQRPLYFNPVMKPIIAGDPERGNDKLIVPFEFVGKKLFYGLTAAGTHDLNPMPFDKRYPMVGLHANALNTILSGRLINKSSKLLNVGLILLIGVILAFAV</sequence>
<evidence type="ECO:0000313" key="3">
    <source>
        <dbReference type="EMBL" id="SVE30522.1"/>
    </source>
</evidence>
<keyword evidence="1" id="KW-0812">Transmembrane</keyword>
<dbReference type="AlphaFoldDB" id="A0A383CE83"/>
<feature type="domain" description="CHASE2" evidence="2">
    <location>
        <begin position="127"/>
        <end position="235"/>
    </location>
</feature>
<feature type="non-terminal residue" evidence="3">
    <location>
        <position position="241"/>
    </location>
</feature>
<gene>
    <name evidence="3" type="ORF">METZ01_LOCUS483376</name>
</gene>
<evidence type="ECO:0000256" key="1">
    <source>
        <dbReference type="SAM" id="Phobius"/>
    </source>
</evidence>
<feature type="transmembrane region" description="Helical" evidence="1">
    <location>
        <begin position="224"/>
        <end position="240"/>
    </location>
</feature>
<evidence type="ECO:0000259" key="2">
    <source>
        <dbReference type="Pfam" id="PF05226"/>
    </source>
</evidence>
<feature type="non-terminal residue" evidence="3">
    <location>
        <position position="1"/>
    </location>
</feature>